<feature type="compositionally biased region" description="Polar residues" evidence="10">
    <location>
        <begin position="451"/>
        <end position="460"/>
    </location>
</feature>
<evidence type="ECO:0000256" key="5">
    <source>
        <dbReference type="ARBA" id="ARBA00022989"/>
    </source>
</evidence>
<dbReference type="InterPro" id="IPR036249">
    <property type="entry name" value="Thioredoxin-like_sf"/>
</dbReference>
<dbReference type="Gene3D" id="1.20.1440.130">
    <property type="entry name" value="VKOR domain"/>
    <property type="match status" value="1"/>
</dbReference>
<accession>A0A517YWR3</accession>
<keyword evidence="7 11" id="KW-0472">Membrane</keyword>
<dbReference type="AlphaFoldDB" id="A0A517YWR3"/>
<evidence type="ECO:0000256" key="1">
    <source>
        <dbReference type="ARBA" id="ARBA00004141"/>
    </source>
</evidence>
<organism evidence="13 14">
    <name type="scientific">Poriferisphaera corsica</name>
    <dbReference type="NCBI Taxonomy" id="2528020"/>
    <lineage>
        <taxon>Bacteria</taxon>
        <taxon>Pseudomonadati</taxon>
        <taxon>Planctomycetota</taxon>
        <taxon>Phycisphaerae</taxon>
        <taxon>Phycisphaerales</taxon>
        <taxon>Phycisphaeraceae</taxon>
        <taxon>Poriferisphaera</taxon>
    </lineage>
</organism>
<dbReference type="Gene3D" id="3.40.30.10">
    <property type="entry name" value="Glutaredoxin"/>
    <property type="match status" value="1"/>
</dbReference>
<dbReference type="GO" id="GO:0016491">
    <property type="term" value="F:oxidoreductase activity"/>
    <property type="evidence" value="ECO:0007669"/>
    <property type="project" value="UniProtKB-KW"/>
</dbReference>
<dbReference type="InterPro" id="IPR044698">
    <property type="entry name" value="VKOR/LTO1"/>
</dbReference>
<dbReference type="Pfam" id="PF13462">
    <property type="entry name" value="Thioredoxin_4"/>
    <property type="match status" value="1"/>
</dbReference>
<evidence type="ECO:0000313" key="13">
    <source>
        <dbReference type="EMBL" id="QDU34683.1"/>
    </source>
</evidence>
<name>A0A517YWR3_9BACT</name>
<comment type="subcellular location">
    <subcellularLocation>
        <location evidence="1">Membrane</location>
        <topology evidence="1">Multi-pass membrane protein</topology>
    </subcellularLocation>
</comment>
<gene>
    <name evidence="13" type="ORF">KS4_27570</name>
</gene>
<keyword evidence="3 11" id="KW-0812">Transmembrane</keyword>
<evidence type="ECO:0000256" key="11">
    <source>
        <dbReference type="SAM" id="Phobius"/>
    </source>
</evidence>
<evidence type="ECO:0000256" key="6">
    <source>
        <dbReference type="ARBA" id="ARBA00023002"/>
    </source>
</evidence>
<dbReference type="InterPro" id="IPR012336">
    <property type="entry name" value="Thioredoxin-like_fold"/>
</dbReference>
<dbReference type="SMART" id="SM00756">
    <property type="entry name" value="VKc"/>
    <property type="match status" value="1"/>
</dbReference>
<reference evidence="13 14" key="1">
    <citation type="submission" date="2019-02" db="EMBL/GenBank/DDBJ databases">
        <title>Deep-cultivation of Planctomycetes and their phenomic and genomic characterization uncovers novel biology.</title>
        <authorList>
            <person name="Wiegand S."/>
            <person name="Jogler M."/>
            <person name="Boedeker C."/>
            <person name="Pinto D."/>
            <person name="Vollmers J."/>
            <person name="Rivas-Marin E."/>
            <person name="Kohn T."/>
            <person name="Peeters S.H."/>
            <person name="Heuer A."/>
            <person name="Rast P."/>
            <person name="Oberbeckmann S."/>
            <person name="Bunk B."/>
            <person name="Jeske O."/>
            <person name="Meyerdierks A."/>
            <person name="Storesund J.E."/>
            <person name="Kallscheuer N."/>
            <person name="Luecker S."/>
            <person name="Lage O.M."/>
            <person name="Pohl T."/>
            <person name="Merkel B.J."/>
            <person name="Hornburger P."/>
            <person name="Mueller R.-W."/>
            <person name="Bruemmer F."/>
            <person name="Labrenz M."/>
            <person name="Spormann A.M."/>
            <person name="Op den Camp H."/>
            <person name="Overmann J."/>
            <person name="Amann R."/>
            <person name="Jetten M.S.M."/>
            <person name="Mascher T."/>
            <person name="Medema M.H."/>
            <person name="Devos D.P."/>
            <person name="Kaster A.-K."/>
            <person name="Ovreas L."/>
            <person name="Rohde M."/>
            <person name="Galperin M.Y."/>
            <person name="Jogler C."/>
        </authorList>
    </citation>
    <scope>NUCLEOTIDE SEQUENCE [LARGE SCALE GENOMIC DNA]</scope>
    <source>
        <strain evidence="13 14">KS4</strain>
    </source>
</reference>
<dbReference type="GO" id="GO:0016020">
    <property type="term" value="C:membrane"/>
    <property type="evidence" value="ECO:0007669"/>
    <property type="project" value="UniProtKB-SubCell"/>
</dbReference>
<protein>
    <submittedName>
        <fullName evidence="13">Vitamin K epoxide reductase family protein</fullName>
    </submittedName>
</protein>
<evidence type="ECO:0000256" key="9">
    <source>
        <dbReference type="ARBA" id="ARBA00023284"/>
    </source>
</evidence>
<evidence type="ECO:0000256" key="8">
    <source>
        <dbReference type="ARBA" id="ARBA00023157"/>
    </source>
</evidence>
<dbReference type="GO" id="GO:0048038">
    <property type="term" value="F:quinone binding"/>
    <property type="evidence" value="ECO:0007669"/>
    <property type="project" value="UniProtKB-KW"/>
</dbReference>
<proteinExistence type="inferred from homology"/>
<dbReference type="PANTHER" id="PTHR34573">
    <property type="entry name" value="VKC DOMAIN-CONTAINING PROTEIN"/>
    <property type="match status" value="1"/>
</dbReference>
<dbReference type="InterPro" id="IPR012932">
    <property type="entry name" value="VKOR"/>
</dbReference>
<dbReference type="RefSeq" id="WP_200761238.1">
    <property type="nucleotide sequence ID" value="NZ_CP036425.1"/>
</dbReference>
<feature type="transmembrane region" description="Helical" evidence="11">
    <location>
        <begin position="188"/>
        <end position="204"/>
    </location>
</feature>
<evidence type="ECO:0000256" key="7">
    <source>
        <dbReference type="ARBA" id="ARBA00023136"/>
    </source>
</evidence>
<dbReference type="SUPFAM" id="SSF52833">
    <property type="entry name" value="Thioredoxin-like"/>
    <property type="match status" value="1"/>
</dbReference>
<keyword evidence="6" id="KW-0560">Oxidoreductase</keyword>
<feature type="region of interest" description="Disordered" evidence="10">
    <location>
        <begin position="425"/>
        <end position="471"/>
    </location>
</feature>
<evidence type="ECO:0000313" key="14">
    <source>
        <dbReference type="Proteomes" id="UP000317369"/>
    </source>
</evidence>
<evidence type="ECO:0000256" key="2">
    <source>
        <dbReference type="ARBA" id="ARBA00006214"/>
    </source>
</evidence>
<keyword evidence="5 11" id="KW-1133">Transmembrane helix</keyword>
<dbReference type="Pfam" id="PF07884">
    <property type="entry name" value="VKOR"/>
    <property type="match status" value="1"/>
</dbReference>
<dbReference type="EMBL" id="CP036425">
    <property type="protein sequence ID" value="QDU34683.1"/>
    <property type="molecule type" value="Genomic_DNA"/>
</dbReference>
<keyword evidence="8" id="KW-1015">Disulfide bond</keyword>
<evidence type="ECO:0000259" key="12">
    <source>
        <dbReference type="SMART" id="SM00756"/>
    </source>
</evidence>
<feature type="transmembrane region" description="Helical" evidence="11">
    <location>
        <begin position="135"/>
        <end position="160"/>
    </location>
</feature>
<feature type="domain" description="Vitamin K epoxide reductase" evidence="12">
    <location>
        <begin position="25"/>
        <end position="162"/>
    </location>
</feature>
<feature type="transmembrane region" description="Helical" evidence="11">
    <location>
        <begin position="111"/>
        <end position="129"/>
    </location>
</feature>
<dbReference type="PANTHER" id="PTHR34573:SF1">
    <property type="entry name" value="VITAMIN K EPOXIDE REDUCTASE DOMAIN-CONTAINING PROTEIN"/>
    <property type="match status" value="1"/>
</dbReference>
<feature type="transmembrane region" description="Helical" evidence="11">
    <location>
        <begin position="81"/>
        <end position="99"/>
    </location>
</feature>
<evidence type="ECO:0000256" key="4">
    <source>
        <dbReference type="ARBA" id="ARBA00022719"/>
    </source>
</evidence>
<dbReference type="Proteomes" id="UP000317369">
    <property type="component" value="Chromosome"/>
</dbReference>
<evidence type="ECO:0000256" key="3">
    <source>
        <dbReference type="ARBA" id="ARBA00022692"/>
    </source>
</evidence>
<sequence>MNDTLPDQPIPPSNNDLVTLMRIPSKTTTVLLRIYATLGFLLTLYLTYNALSSTPLAGCAPGSACDTVLSSPYAKIGNLPVALPAAVLYFLTLFTSFYLSPKNPPTVHRTLWYILLVFAYVFLASALYFTAIQIFIIQAFCKYCLASHIIALLTAVTIFARNQSLRAIRSGMHLTDPRPTKFQAKSHFAILIIAAILFAPLPLIQKIAPVQTHAVTQSVLYVQGTGQNRTVSYQVSPVATITFPIAILPHIGDIDAPVILTELVDYTCPNCRDMAPDLKALTEQFPDRYLLNILPVPLNSKCNRLVTNTQSHAEAACDLANIAMAFWLSYPQYFPQIHNDLMTGKTPPTAEQACQYALKYITQEQLDQALSNPLIEAQIKAYVEVYAAVGGSLPALFTGSAIIQGYPGQDQFIPLLLNETQNQVHLPPPNTGPATPMTPLTPPAKPAPTTNEQPDSQTRAMSPDDFYNYSSQYTQVTGPTPPITGCDTCPRETIMNQQKNAPVQNN</sequence>
<feature type="transmembrane region" description="Helical" evidence="11">
    <location>
        <begin position="30"/>
        <end position="48"/>
    </location>
</feature>
<dbReference type="KEGG" id="pcor:KS4_27570"/>
<evidence type="ECO:0000256" key="10">
    <source>
        <dbReference type="SAM" id="MobiDB-lite"/>
    </source>
</evidence>
<keyword evidence="4" id="KW-0874">Quinone</keyword>
<dbReference type="InterPro" id="IPR038354">
    <property type="entry name" value="VKOR_sf"/>
</dbReference>
<comment type="similarity">
    <text evidence="2">Belongs to the VKOR family.</text>
</comment>
<keyword evidence="14" id="KW-1185">Reference proteome</keyword>
<keyword evidence="9" id="KW-0676">Redox-active center</keyword>
<dbReference type="CDD" id="cd12916">
    <property type="entry name" value="VKOR_1"/>
    <property type="match status" value="1"/>
</dbReference>